<accession>A0AAE1W7T8</accession>
<keyword evidence="1" id="KW-0732">Signal</keyword>
<keyword evidence="3" id="KW-1185">Reference proteome</keyword>
<gene>
    <name evidence="2" type="ORF">Sango_2436500</name>
</gene>
<protein>
    <recommendedName>
        <fullName evidence="4">EGF-like domain-containing protein</fullName>
    </recommendedName>
</protein>
<comment type="caution">
    <text evidence="2">The sequence shown here is derived from an EMBL/GenBank/DDBJ whole genome shotgun (WGS) entry which is preliminary data.</text>
</comment>
<feature type="signal peptide" evidence="1">
    <location>
        <begin position="1"/>
        <end position="24"/>
    </location>
</feature>
<dbReference type="AlphaFoldDB" id="A0AAE1W7T8"/>
<reference evidence="2" key="1">
    <citation type="submission" date="2020-06" db="EMBL/GenBank/DDBJ databases">
        <authorList>
            <person name="Li T."/>
            <person name="Hu X."/>
            <person name="Zhang T."/>
            <person name="Song X."/>
            <person name="Zhang H."/>
            <person name="Dai N."/>
            <person name="Sheng W."/>
            <person name="Hou X."/>
            <person name="Wei L."/>
        </authorList>
    </citation>
    <scope>NUCLEOTIDE SEQUENCE</scope>
    <source>
        <strain evidence="2">K16</strain>
        <tissue evidence="2">Leaf</tissue>
    </source>
</reference>
<evidence type="ECO:0000313" key="3">
    <source>
        <dbReference type="Proteomes" id="UP001289374"/>
    </source>
</evidence>
<proteinExistence type="predicted"/>
<dbReference type="EMBL" id="JACGWL010000014">
    <property type="protein sequence ID" value="KAK4388299.1"/>
    <property type="molecule type" value="Genomic_DNA"/>
</dbReference>
<dbReference type="PANTHER" id="PTHR33881">
    <property type="entry name" value="NEUROGENIC LOCUS NOTCH-LIKE PROTEIN"/>
    <property type="match status" value="1"/>
</dbReference>
<sequence>MATVHHAAFLAVMGVLLQSHVATADLVHFPFTGTGAACNEIVCGRGSCVPLSNTTFGFECVCDPGWRQARPDGDQYLNFLPCLIPNCKFFVLVFT</sequence>
<dbReference type="PANTHER" id="PTHR33881:SF7">
    <property type="entry name" value="NEUROGENIC LOCUS NOTCH-LIKE PROTEIN"/>
    <property type="match status" value="1"/>
</dbReference>
<evidence type="ECO:0000313" key="2">
    <source>
        <dbReference type="EMBL" id="KAK4388299.1"/>
    </source>
</evidence>
<dbReference type="Proteomes" id="UP001289374">
    <property type="component" value="Unassembled WGS sequence"/>
</dbReference>
<evidence type="ECO:0008006" key="4">
    <source>
        <dbReference type="Google" id="ProtNLM"/>
    </source>
</evidence>
<organism evidence="2 3">
    <name type="scientific">Sesamum angolense</name>
    <dbReference type="NCBI Taxonomy" id="2727404"/>
    <lineage>
        <taxon>Eukaryota</taxon>
        <taxon>Viridiplantae</taxon>
        <taxon>Streptophyta</taxon>
        <taxon>Embryophyta</taxon>
        <taxon>Tracheophyta</taxon>
        <taxon>Spermatophyta</taxon>
        <taxon>Magnoliopsida</taxon>
        <taxon>eudicotyledons</taxon>
        <taxon>Gunneridae</taxon>
        <taxon>Pentapetalae</taxon>
        <taxon>asterids</taxon>
        <taxon>lamiids</taxon>
        <taxon>Lamiales</taxon>
        <taxon>Pedaliaceae</taxon>
        <taxon>Sesamum</taxon>
    </lineage>
</organism>
<name>A0AAE1W7T8_9LAMI</name>
<evidence type="ECO:0000256" key="1">
    <source>
        <dbReference type="SAM" id="SignalP"/>
    </source>
</evidence>
<reference evidence="2" key="2">
    <citation type="journal article" date="2024" name="Plant">
        <title>Genomic evolution and insights into agronomic trait innovations of Sesamum species.</title>
        <authorList>
            <person name="Miao H."/>
            <person name="Wang L."/>
            <person name="Qu L."/>
            <person name="Liu H."/>
            <person name="Sun Y."/>
            <person name="Le M."/>
            <person name="Wang Q."/>
            <person name="Wei S."/>
            <person name="Zheng Y."/>
            <person name="Lin W."/>
            <person name="Duan Y."/>
            <person name="Cao H."/>
            <person name="Xiong S."/>
            <person name="Wang X."/>
            <person name="Wei L."/>
            <person name="Li C."/>
            <person name="Ma Q."/>
            <person name="Ju M."/>
            <person name="Zhao R."/>
            <person name="Li G."/>
            <person name="Mu C."/>
            <person name="Tian Q."/>
            <person name="Mei H."/>
            <person name="Zhang T."/>
            <person name="Gao T."/>
            <person name="Zhang H."/>
        </authorList>
    </citation>
    <scope>NUCLEOTIDE SEQUENCE</scope>
    <source>
        <strain evidence="2">K16</strain>
    </source>
</reference>
<feature type="chain" id="PRO_5042016032" description="EGF-like domain-containing protein" evidence="1">
    <location>
        <begin position="25"/>
        <end position="95"/>
    </location>
</feature>